<reference evidence="6 7" key="1">
    <citation type="submission" date="2024-07" db="EMBL/GenBank/DDBJ databases">
        <authorList>
            <person name="Lee S."/>
            <person name="Kang M."/>
        </authorList>
    </citation>
    <scope>NUCLEOTIDE SEQUENCE [LARGE SCALE GENOMIC DNA]</scope>
    <source>
        <strain evidence="6 7">DS6</strain>
    </source>
</reference>
<dbReference type="PROSITE" id="PS50977">
    <property type="entry name" value="HTH_TETR_2"/>
    <property type="match status" value="1"/>
</dbReference>
<evidence type="ECO:0000256" key="3">
    <source>
        <dbReference type="ARBA" id="ARBA00023163"/>
    </source>
</evidence>
<dbReference type="InterPro" id="IPR036271">
    <property type="entry name" value="Tet_transcr_reg_TetR-rel_C_sf"/>
</dbReference>
<dbReference type="RefSeq" id="WP_367994456.1">
    <property type="nucleotide sequence ID" value="NZ_JBFPJR010000021.1"/>
</dbReference>
<dbReference type="InterPro" id="IPR001647">
    <property type="entry name" value="HTH_TetR"/>
</dbReference>
<evidence type="ECO:0000313" key="6">
    <source>
        <dbReference type="EMBL" id="MEX0428484.1"/>
    </source>
</evidence>
<evidence type="ECO:0000256" key="2">
    <source>
        <dbReference type="ARBA" id="ARBA00023125"/>
    </source>
</evidence>
<dbReference type="EMBL" id="JBFPJR010000021">
    <property type="protein sequence ID" value="MEX0428484.1"/>
    <property type="molecule type" value="Genomic_DNA"/>
</dbReference>
<gene>
    <name evidence="6" type="ORF">AB3X52_12705</name>
</gene>
<dbReference type="InterPro" id="IPR009057">
    <property type="entry name" value="Homeodomain-like_sf"/>
</dbReference>
<dbReference type="Pfam" id="PF00440">
    <property type="entry name" value="TetR_N"/>
    <property type="match status" value="1"/>
</dbReference>
<comment type="caution">
    <text evidence="6">The sequence shown here is derived from an EMBL/GenBank/DDBJ whole genome shotgun (WGS) entry which is preliminary data.</text>
</comment>
<dbReference type="Proteomes" id="UP001556631">
    <property type="component" value="Unassembled WGS sequence"/>
</dbReference>
<dbReference type="Pfam" id="PF13305">
    <property type="entry name" value="TetR_C_33"/>
    <property type="match status" value="1"/>
</dbReference>
<keyword evidence="7" id="KW-1185">Reference proteome</keyword>
<feature type="domain" description="HTH tetR-type" evidence="5">
    <location>
        <begin position="12"/>
        <end position="70"/>
    </location>
</feature>
<dbReference type="Gene3D" id="1.10.357.10">
    <property type="entry name" value="Tetracycline Repressor, domain 2"/>
    <property type="match status" value="1"/>
</dbReference>
<dbReference type="SUPFAM" id="SSF46689">
    <property type="entry name" value="Homeodomain-like"/>
    <property type="match status" value="1"/>
</dbReference>
<protein>
    <submittedName>
        <fullName evidence="6">TetR/AcrR family transcriptional regulator</fullName>
    </submittedName>
</protein>
<dbReference type="InterPro" id="IPR025996">
    <property type="entry name" value="MT1864/Rv1816-like_C"/>
</dbReference>
<keyword evidence="3" id="KW-0804">Transcription</keyword>
<evidence type="ECO:0000259" key="5">
    <source>
        <dbReference type="PROSITE" id="PS50977"/>
    </source>
</evidence>
<organism evidence="6 7">
    <name type="scientific">Nocardioides eburneus</name>
    <dbReference type="NCBI Taxonomy" id="3231482"/>
    <lineage>
        <taxon>Bacteria</taxon>
        <taxon>Bacillati</taxon>
        <taxon>Actinomycetota</taxon>
        <taxon>Actinomycetes</taxon>
        <taxon>Propionibacteriales</taxon>
        <taxon>Nocardioidaceae</taxon>
        <taxon>Nocardioides</taxon>
    </lineage>
</organism>
<keyword evidence="1" id="KW-0805">Transcription regulation</keyword>
<evidence type="ECO:0000313" key="7">
    <source>
        <dbReference type="Proteomes" id="UP001556631"/>
    </source>
</evidence>
<keyword evidence="2 4" id="KW-0238">DNA-binding</keyword>
<accession>A0ABV3SZX3</accession>
<sequence>MSTTTKSAYHHGDLRAALLTSAMEMLEGGETFSLRAVARRAGVSATAPYRHFEDREALESALAAEGLQDLKADLAAAGSVPATPADLGELGVIYVRFALRRPALFKLMFGQECDPENDQRVIAAAELHDMLAFAMNHVFPGHDGEALAAAGWALAHGLAFLHLDGKLKATSQEEVDARVRAAFAAILSIQTSPAS</sequence>
<feature type="DNA-binding region" description="H-T-H motif" evidence="4">
    <location>
        <begin position="33"/>
        <end position="52"/>
    </location>
</feature>
<proteinExistence type="predicted"/>
<evidence type="ECO:0000256" key="4">
    <source>
        <dbReference type="PROSITE-ProRule" id="PRU00335"/>
    </source>
</evidence>
<dbReference type="SUPFAM" id="SSF48498">
    <property type="entry name" value="Tetracyclin repressor-like, C-terminal domain"/>
    <property type="match status" value="1"/>
</dbReference>
<name>A0ABV3SZX3_9ACTN</name>
<evidence type="ECO:0000256" key="1">
    <source>
        <dbReference type="ARBA" id="ARBA00023015"/>
    </source>
</evidence>